<accession>A0ABR6YU44</accession>
<dbReference type="Pfam" id="PF08241">
    <property type="entry name" value="Methyltransf_11"/>
    <property type="match status" value="1"/>
</dbReference>
<keyword evidence="2" id="KW-0808">Transferase</keyword>
<dbReference type="Gene3D" id="3.40.50.150">
    <property type="entry name" value="Vaccinia Virus protein VP39"/>
    <property type="match status" value="1"/>
</dbReference>
<dbReference type="GO" id="GO:0008168">
    <property type="term" value="F:methyltransferase activity"/>
    <property type="evidence" value="ECO:0007669"/>
    <property type="project" value="UniProtKB-KW"/>
</dbReference>
<proteinExistence type="predicted"/>
<keyword evidence="3" id="KW-1185">Reference proteome</keyword>
<organism evidence="2 3">
    <name type="scientific">Acetobacterium malicum</name>
    <dbReference type="NCBI Taxonomy" id="52692"/>
    <lineage>
        <taxon>Bacteria</taxon>
        <taxon>Bacillati</taxon>
        <taxon>Bacillota</taxon>
        <taxon>Clostridia</taxon>
        <taxon>Eubacteriales</taxon>
        <taxon>Eubacteriaceae</taxon>
        <taxon>Acetobacterium</taxon>
    </lineage>
</organism>
<dbReference type="EMBL" id="WJBE01000002">
    <property type="protein sequence ID" value="MBC3898615.1"/>
    <property type="molecule type" value="Genomic_DNA"/>
</dbReference>
<evidence type="ECO:0000313" key="3">
    <source>
        <dbReference type="Proteomes" id="UP000622405"/>
    </source>
</evidence>
<dbReference type="PANTHER" id="PTHR43591:SF24">
    <property type="entry name" value="2-METHOXY-6-POLYPRENYL-1,4-BENZOQUINOL METHYLASE, MITOCHONDRIAL"/>
    <property type="match status" value="1"/>
</dbReference>
<gene>
    <name evidence="2" type="ORF">GH811_03185</name>
</gene>
<name>A0ABR6YU44_9FIRM</name>
<dbReference type="InterPro" id="IPR029063">
    <property type="entry name" value="SAM-dependent_MTases_sf"/>
</dbReference>
<dbReference type="Proteomes" id="UP000622405">
    <property type="component" value="Unassembled WGS sequence"/>
</dbReference>
<protein>
    <submittedName>
        <fullName evidence="2">Methyltransferase domain-containing protein</fullName>
    </submittedName>
</protein>
<feature type="domain" description="Methyltransferase type 11" evidence="1">
    <location>
        <begin position="41"/>
        <end position="138"/>
    </location>
</feature>
<comment type="caution">
    <text evidence="2">The sequence shown here is derived from an EMBL/GenBank/DDBJ whole genome shotgun (WGS) entry which is preliminary data.</text>
</comment>
<dbReference type="RefSeq" id="WP_186893244.1">
    <property type="nucleotide sequence ID" value="NZ_WJBE01000002.1"/>
</dbReference>
<dbReference type="InterPro" id="IPR013216">
    <property type="entry name" value="Methyltransf_11"/>
</dbReference>
<evidence type="ECO:0000259" key="1">
    <source>
        <dbReference type="Pfam" id="PF08241"/>
    </source>
</evidence>
<dbReference type="SUPFAM" id="SSF53335">
    <property type="entry name" value="S-adenosyl-L-methionine-dependent methyltransferases"/>
    <property type="match status" value="1"/>
</dbReference>
<sequence length="190" mass="21331">MAHKFNPNNKKKLDNEWRRENLPPVETLEKLGLKPDDVFADIGSGIGYFTIPAAKLIGNNSAYALDTSPEMLAEVELRSKAAGLNNIKIVKTEELDLMIPDESVSFGLMVNVIHEIVDKNQFLEESSRIIKPGGKLAIIDWEKGETEMGPPVDHRISSNELTAMLKEIDFDCQETMTFTENFYGLVFSKK</sequence>
<reference evidence="2 3" key="1">
    <citation type="journal article" date="2020" name="mSystems">
        <title>Defining Genomic and Predicted Metabolic Features of the Acetobacterium Genus.</title>
        <authorList>
            <person name="Ross D.E."/>
            <person name="Marshall C.W."/>
            <person name="Gulliver D."/>
            <person name="May H.D."/>
            <person name="Norman R.S."/>
        </authorList>
    </citation>
    <scope>NUCLEOTIDE SEQUENCE [LARGE SCALE GENOMIC DNA]</scope>
    <source>
        <strain evidence="2 3">DSM 4132</strain>
    </source>
</reference>
<dbReference type="CDD" id="cd02440">
    <property type="entry name" value="AdoMet_MTases"/>
    <property type="match status" value="1"/>
</dbReference>
<evidence type="ECO:0000313" key="2">
    <source>
        <dbReference type="EMBL" id="MBC3898615.1"/>
    </source>
</evidence>
<dbReference type="PANTHER" id="PTHR43591">
    <property type="entry name" value="METHYLTRANSFERASE"/>
    <property type="match status" value="1"/>
</dbReference>
<keyword evidence="2" id="KW-0489">Methyltransferase</keyword>
<dbReference type="GO" id="GO:0032259">
    <property type="term" value="P:methylation"/>
    <property type="evidence" value="ECO:0007669"/>
    <property type="project" value="UniProtKB-KW"/>
</dbReference>